<dbReference type="AlphaFoldDB" id="A0A9P1IKE5"/>
<sequence length="119" mass="13193">MSEGDKLENSGDEPKSEKLELGGDNAVDMKKLKKRRSKVDKCSAKSGKEQPQNEWLNDLLKTGDCERESPYCKVMGFLDDYKYYIGGAVVVGILTVVYLKKCRGTGGLKACPITGRVRK</sequence>
<evidence type="ECO:0000256" key="2">
    <source>
        <dbReference type="SAM" id="Phobius"/>
    </source>
</evidence>
<protein>
    <submittedName>
        <fullName evidence="3">Uncharacterized protein</fullName>
    </submittedName>
</protein>
<reference evidence="3" key="1">
    <citation type="submission" date="2022-11" db="EMBL/GenBank/DDBJ databases">
        <authorList>
            <person name="Kikuchi T."/>
        </authorList>
    </citation>
    <scope>NUCLEOTIDE SEQUENCE</scope>
    <source>
        <strain evidence="3">PS1010</strain>
    </source>
</reference>
<feature type="region of interest" description="Disordered" evidence="1">
    <location>
        <begin position="1"/>
        <end position="26"/>
    </location>
</feature>
<evidence type="ECO:0000256" key="1">
    <source>
        <dbReference type="SAM" id="MobiDB-lite"/>
    </source>
</evidence>
<keyword evidence="4" id="KW-1185">Reference proteome</keyword>
<organism evidence="3 4">
    <name type="scientific">Caenorhabditis angaria</name>
    <dbReference type="NCBI Taxonomy" id="860376"/>
    <lineage>
        <taxon>Eukaryota</taxon>
        <taxon>Metazoa</taxon>
        <taxon>Ecdysozoa</taxon>
        <taxon>Nematoda</taxon>
        <taxon>Chromadorea</taxon>
        <taxon>Rhabditida</taxon>
        <taxon>Rhabditina</taxon>
        <taxon>Rhabditomorpha</taxon>
        <taxon>Rhabditoidea</taxon>
        <taxon>Rhabditidae</taxon>
        <taxon>Peloderinae</taxon>
        <taxon>Caenorhabditis</taxon>
    </lineage>
</organism>
<evidence type="ECO:0000313" key="3">
    <source>
        <dbReference type="EMBL" id="CAI5445716.1"/>
    </source>
</evidence>
<comment type="caution">
    <text evidence="3">The sequence shown here is derived from an EMBL/GenBank/DDBJ whole genome shotgun (WGS) entry which is preliminary data.</text>
</comment>
<keyword evidence="2" id="KW-0812">Transmembrane</keyword>
<proteinExistence type="predicted"/>
<feature type="transmembrane region" description="Helical" evidence="2">
    <location>
        <begin position="81"/>
        <end position="99"/>
    </location>
</feature>
<dbReference type="EMBL" id="CANHGI010000003">
    <property type="protein sequence ID" value="CAI5445716.1"/>
    <property type="molecule type" value="Genomic_DNA"/>
</dbReference>
<feature type="compositionally biased region" description="Basic and acidic residues" evidence="1">
    <location>
        <begin position="1"/>
        <end position="21"/>
    </location>
</feature>
<gene>
    <name evidence="3" type="ORF">CAMP_LOCUS8353</name>
</gene>
<keyword evidence="2" id="KW-0472">Membrane</keyword>
<keyword evidence="2" id="KW-1133">Transmembrane helix</keyword>
<name>A0A9P1IKE5_9PELO</name>
<accession>A0A9P1IKE5</accession>
<evidence type="ECO:0000313" key="4">
    <source>
        <dbReference type="Proteomes" id="UP001152747"/>
    </source>
</evidence>
<dbReference type="Proteomes" id="UP001152747">
    <property type="component" value="Unassembled WGS sequence"/>
</dbReference>